<gene>
    <name evidence="1" type="ORF">OB960_18910</name>
</gene>
<dbReference type="RefSeq" id="WP_338005280.1">
    <property type="nucleotide sequence ID" value="NZ_JAOPKA010000015.1"/>
</dbReference>
<name>A0AAP2Z1M4_9EURY</name>
<dbReference type="AlphaFoldDB" id="A0AAP2Z1M4"/>
<sequence>MTDSFEVGVETYDGIDFDTIATEELDKAAVRTVNAWVDNMLEAGYRNTGDTANSITWESPEQYVRVVGSDRIAALIGEFGRRPGAGHPPPDALGDWVHEQAGLPDRGGTVEWDFGDGPETVTFDQAVYLIGKGIDESGLPAHAFGRRAFREVADEFERNITRRLQEAVDEQSI</sequence>
<evidence type="ECO:0000313" key="1">
    <source>
        <dbReference type="EMBL" id="MCU4743461.1"/>
    </source>
</evidence>
<accession>A0AAP2Z1M4</accession>
<reference evidence="1" key="1">
    <citation type="submission" date="2022-09" db="EMBL/GenBank/DDBJ databases">
        <title>Enrichment on poylsaccharides allowed isolation of novel metabolic and taxonomic groups of Haloarchaea.</title>
        <authorList>
            <person name="Sorokin D.Y."/>
            <person name="Elcheninov A.G."/>
            <person name="Khizhniak T.V."/>
            <person name="Kolganova T.V."/>
            <person name="Kublanov I.V."/>
        </authorList>
    </citation>
    <scope>NUCLEOTIDE SEQUENCE</scope>
    <source>
        <strain evidence="1">AArc-xg1-1</strain>
    </source>
</reference>
<evidence type="ECO:0000313" key="2">
    <source>
        <dbReference type="Proteomes" id="UP001321018"/>
    </source>
</evidence>
<proteinExistence type="predicted"/>
<comment type="caution">
    <text evidence="1">The sequence shown here is derived from an EMBL/GenBank/DDBJ whole genome shotgun (WGS) entry which is preliminary data.</text>
</comment>
<dbReference type="EMBL" id="JAOPKA010000015">
    <property type="protein sequence ID" value="MCU4743461.1"/>
    <property type="molecule type" value="Genomic_DNA"/>
</dbReference>
<organism evidence="1 2">
    <name type="scientific">Natronoglomus mannanivorans</name>
    <dbReference type="NCBI Taxonomy" id="2979990"/>
    <lineage>
        <taxon>Archaea</taxon>
        <taxon>Methanobacteriati</taxon>
        <taxon>Methanobacteriota</taxon>
        <taxon>Stenosarchaea group</taxon>
        <taxon>Halobacteria</taxon>
        <taxon>Halobacteriales</taxon>
        <taxon>Natrialbaceae</taxon>
        <taxon>Natronoglomus</taxon>
    </lineage>
</organism>
<dbReference type="Proteomes" id="UP001321018">
    <property type="component" value="Unassembled WGS sequence"/>
</dbReference>
<protein>
    <submittedName>
        <fullName evidence="1">Uncharacterized protein</fullName>
    </submittedName>
</protein>